<dbReference type="GO" id="GO:0042781">
    <property type="term" value="F:3'-tRNA processing endoribonuclease activity"/>
    <property type="evidence" value="ECO:0007669"/>
    <property type="project" value="TreeGrafter"/>
</dbReference>
<comment type="catalytic activity">
    <reaction evidence="7">
        <text>Endonucleolytic cleavage of RNA, removing 5'-extranucleotides from tRNA precursor.</text>
        <dbReference type="EC" id="3.1.26.5"/>
    </reaction>
</comment>
<evidence type="ECO:0000256" key="2">
    <source>
        <dbReference type="ARBA" id="ARBA00022694"/>
    </source>
</evidence>
<keyword evidence="4 7" id="KW-0255">Endonuclease</keyword>
<dbReference type="InterPro" id="IPR014721">
    <property type="entry name" value="Ribsml_uS5_D2-typ_fold_subgr"/>
</dbReference>
<dbReference type="RefSeq" id="WP_130551513.1">
    <property type="nucleotide sequence ID" value="NZ_SHMC01000003.1"/>
</dbReference>
<evidence type="ECO:0000313" key="10">
    <source>
        <dbReference type="EMBL" id="TAA25900.1"/>
    </source>
</evidence>
<dbReference type="GO" id="GO:0001682">
    <property type="term" value="P:tRNA 5'-leader removal"/>
    <property type="evidence" value="ECO:0007669"/>
    <property type="project" value="UniProtKB-UniRule"/>
</dbReference>
<comment type="similarity">
    <text evidence="7">Belongs to the RnpA family.</text>
</comment>
<evidence type="ECO:0000256" key="9">
    <source>
        <dbReference type="SAM" id="MobiDB-lite"/>
    </source>
</evidence>
<dbReference type="PROSITE" id="PS00648">
    <property type="entry name" value="RIBONUCLEASE_P"/>
    <property type="match status" value="1"/>
</dbReference>
<evidence type="ECO:0000256" key="8">
    <source>
        <dbReference type="NCBIfam" id="TIGR00188"/>
    </source>
</evidence>
<evidence type="ECO:0000256" key="5">
    <source>
        <dbReference type="ARBA" id="ARBA00022801"/>
    </source>
</evidence>
<dbReference type="GO" id="GO:0030677">
    <property type="term" value="C:ribonuclease P complex"/>
    <property type="evidence" value="ECO:0007669"/>
    <property type="project" value="TreeGrafter"/>
</dbReference>
<dbReference type="SUPFAM" id="SSF54211">
    <property type="entry name" value="Ribosomal protein S5 domain 2-like"/>
    <property type="match status" value="1"/>
</dbReference>
<dbReference type="InterPro" id="IPR020539">
    <property type="entry name" value="RNase_P_CS"/>
</dbReference>
<protein>
    <recommendedName>
        <fullName evidence="7 8">Ribonuclease P protein component</fullName>
        <shortName evidence="7">RNase P protein</shortName>
        <shortName evidence="7">RNaseP protein</shortName>
        <ecNumber evidence="7 8">3.1.26.5</ecNumber>
    </recommendedName>
    <alternativeName>
        <fullName evidence="7">Protein C5</fullName>
    </alternativeName>
</protein>
<evidence type="ECO:0000256" key="7">
    <source>
        <dbReference type="HAMAP-Rule" id="MF_00227"/>
    </source>
</evidence>
<dbReference type="GO" id="GO:0004526">
    <property type="term" value="F:ribonuclease P activity"/>
    <property type="evidence" value="ECO:0007669"/>
    <property type="project" value="UniProtKB-UniRule"/>
</dbReference>
<reference evidence="10 11" key="1">
    <citation type="submission" date="2019-02" db="EMBL/GenBank/DDBJ databases">
        <title>WGS of Pseudoxanthomonas species novum from clinical isolates.</title>
        <authorList>
            <person name="Bernier A.-M."/>
            <person name="Bernard K."/>
            <person name="Vachon A."/>
        </authorList>
    </citation>
    <scope>NUCLEOTIDE SEQUENCE [LARGE SCALE GENOMIC DNA]</scope>
    <source>
        <strain evidence="10 11">NML171200</strain>
    </source>
</reference>
<dbReference type="Proteomes" id="UP000292627">
    <property type="component" value="Unassembled WGS sequence"/>
</dbReference>
<keyword evidence="6 7" id="KW-0694">RNA-binding</keyword>
<keyword evidence="3 7" id="KW-0540">Nuclease</keyword>
<evidence type="ECO:0000256" key="1">
    <source>
        <dbReference type="ARBA" id="ARBA00002663"/>
    </source>
</evidence>
<dbReference type="PANTHER" id="PTHR33992">
    <property type="entry name" value="RIBONUCLEASE P PROTEIN COMPONENT"/>
    <property type="match status" value="1"/>
</dbReference>
<feature type="region of interest" description="Disordered" evidence="9">
    <location>
        <begin position="122"/>
        <end position="146"/>
    </location>
</feature>
<dbReference type="EC" id="3.1.26.5" evidence="7 8"/>
<dbReference type="AlphaFoldDB" id="A0A4Q8LBQ4"/>
<evidence type="ECO:0000256" key="3">
    <source>
        <dbReference type="ARBA" id="ARBA00022722"/>
    </source>
</evidence>
<sequence>MSPDIPSKTFPRRARVRTSAEYTRVFGLARRHATPLIALHLAAGGEQARLGLAVSRKVDKRAVGRNRIKRVLRDHFRALRLALPAGDYVLVARPAAAQASAAQLRAAFDQLLQRAGALPALDAGGTMRPAPARPSSSLSTPDAATG</sequence>
<evidence type="ECO:0000313" key="11">
    <source>
        <dbReference type="Proteomes" id="UP000292627"/>
    </source>
</evidence>
<name>A0A4Q8LBQ4_9GAMM</name>
<dbReference type="EMBL" id="SHMC01000003">
    <property type="protein sequence ID" value="TAA25900.1"/>
    <property type="molecule type" value="Genomic_DNA"/>
</dbReference>
<dbReference type="HAMAP" id="MF_00227">
    <property type="entry name" value="RNase_P"/>
    <property type="match status" value="1"/>
</dbReference>
<keyword evidence="2 7" id="KW-0819">tRNA processing</keyword>
<dbReference type="NCBIfam" id="TIGR00188">
    <property type="entry name" value="rnpA"/>
    <property type="match status" value="1"/>
</dbReference>
<feature type="compositionally biased region" description="Low complexity" evidence="9">
    <location>
        <begin position="128"/>
        <end position="137"/>
    </location>
</feature>
<dbReference type="PANTHER" id="PTHR33992:SF1">
    <property type="entry name" value="RIBONUCLEASE P PROTEIN COMPONENT"/>
    <property type="match status" value="1"/>
</dbReference>
<organism evidence="10 11">
    <name type="scientific">Pseudoxanthomonas winnipegensis</name>
    <dbReference type="NCBI Taxonomy" id="2480810"/>
    <lineage>
        <taxon>Bacteria</taxon>
        <taxon>Pseudomonadati</taxon>
        <taxon>Pseudomonadota</taxon>
        <taxon>Gammaproteobacteria</taxon>
        <taxon>Lysobacterales</taxon>
        <taxon>Lysobacteraceae</taxon>
        <taxon>Pseudoxanthomonas</taxon>
    </lineage>
</organism>
<gene>
    <name evidence="7 10" type="primary">rnpA</name>
    <name evidence="10" type="ORF">EA660_10795</name>
</gene>
<dbReference type="InterPro" id="IPR000100">
    <property type="entry name" value="RNase_P"/>
</dbReference>
<comment type="function">
    <text evidence="1 7">RNaseP catalyzes the removal of the 5'-leader sequence from pre-tRNA to produce the mature 5'-terminus. It can also cleave other RNA substrates such as 4.5S RNA. The protein component plays an auxiliary but essential role in vivo by binding to the 5'-leader sequence and broadening the substrate specificity of the ribozyme.</text>
</comment>
<dbReference type="InterPro" id="IPR020568">
    <property type="entry name" value="Ribosomal_Su5_D2-typ_SF"/>
</dbReference>
<comment type="subunit">
    <text evidence="7">Consists of a catalytic RNA component (M1 or rnpB) and a protein subunit.</text>
</comment>
<proteinExistence type="inferred from homology"/>
<evidence type="ECO:0000256" key="6">
    <source>
        <dbReference type="ARBA" id="ARBA00022884"/>
    </source>
</evidence>
<dbReference type="GO" id="GO:0000049">
    <property type="term" value="F:tRNA binding"/>
    <property type="evidence" value="ECO:0007669"/>
    <property type="project" value="UniProtKB-UniRule"/>
</dbReference>
<evidence type="ECO:0000256" key="4">
    <source>
        <dbReference type="ARBA" id="ARBA00022759"/>
    </source>
</evidence>
<comment type="caution">
    <text evidence="10">The sequence shown here is derived from an EMBL/GenBank/DDBJ whole genome shotgun (WGS) entry which is preliminary data.</text>
</comment>
<accession>A0A4Q8LBQ4</accession>
<dbReference type="Gene3D" id="3.30.230.10">
    <property type="match status" value="1"/>
</dbReference>
<dbReference type="Pfam" id="PF00825">
    <property type="entry name" value="Ribonuclease_P"/>
    <property type="match status" value="1"/>
</dbReference>
<dbReference type="OrthoDB" id="9796422at2"/>
<keyword evidence="5 7" id="KW-0378">Hydrolase</keyword>